<evidence type="ECO:0000313" key="7">
    <source>
        <dbReference type="Proteomes" id="UP000195402"/>
    </source>
</evidence>
<protein>
    <submittedName>
        <fullName evidence="6">Plant self-incompatibility S1</fullName>
    </submittedName>
</protein>
<keyword evidence="7" id="KW-1185">Reference proteome</keyword>
<dbReference type="Pfam" id="PF05938">
    <property type="entry name" value="Self-incomp_S1"/>
    <property type="match status" value="1"/>
</dbReference>
<proteinExistence type="inferred from homology"/>
<accession>A0A200PYM7</accession>
<evidence type="ECO:0000313" key="6">
    <source>
        <dbReference type="EMBL" id="OVA03343.1"/>
    </source>
</evidence>
<keyword evidence="5" id="KW-0732">Signal</keyword>
<organism evidence="6 7">
    <name type="scientific">Macleaya cordata</name>
    <name type="common">Five-seeded plume-poppy</name>
    <name type="synonym">Bocconia cordata</name>
    <dbReference type="NCBI Taxonomy" id="56857"/>
    <lineage>
        <taxon>Eukaryota</taxon>
        <taxon>Viridiplantae</taxon>
        <taxon>Streptophyta</taxon>
        <taxon>Embryophyta</taxon>
        <taxon>Tracheophyta</taxon>
        <taxon>Spermatophyta</taxon>
        <taxon>Magnoliopsida</taxon>
        <taxon>Ranunculales</taxon>
        <taxon>Papaveraceae</taxon>
        <taxon>Papaveroideae</taxon>
        <taxon>Macleaya</taxon>
    </lineage>
</organism>
<comment type="similarity">
    <text evidence="2">Belongs to the plant self-incompatibility (S1) protein family.</text>
</comment>
<evidence type="ECO:0000256" key="4">
    <source>
        <dbReference type="ARBA" id="ARBA00022525"/>
    </source>
</evidence>
<dbReference type="GO" id="GO:0060320">
    <property type="term" value="P:rejection of self pollen"/>
    <property type="evidence" value="ECO:0007669"/>
    <property type="project" value="UniProtKB-KW"/>
</dbReference>
<evidence type="ECO:0000256" key="3">
    <source>
        <dbReference type="ARBA" id="ARBA00022471"/>
    </source>
</evidence>
<dbReference type="InterPro" id="IPR010264">
    <property type="entry name" value="Self-incomp_S1"/>
</dbReference>
<evidence type="ECO:0000256" key="2">
    <source>
        <dbReference type="ARBA" id="ARBA00005581"/>
    </source>
</evidence>
<dbReference type="Proteomes" id="UP000195402">
    <property type="component" value="Unassembled WGS sequence"/>
</dbReference>
<dbReference type="InParanoid" id="A0A200PYM7"/>
<reference evidence="6 7" key="1">
    <citation type="journal article" date="2017" name="Mol. Plant">
        <title>The Genome of Medicinal Plant Macleaya cordata Provides New Insights into Benzylisoquinoline Alkaloids Metabolism.</title>
        <authorList>
            <person name="Liu X."/>
            <person name="Liu Y."/>
            <person name="Huang P."/>
            <person name="Ma Y."/>
            <person name="Qing Z."/>
            <person name="Tang Q."/>
            <person name="Cao H."/>
            <person name="Cheng P."/>
            <person name="Zheng Y."/>
            <person name="Yuan Z."/>
            <person name="Zhou Y."/>
            <person name="Liu J."/>
            <person name="Tang Z."/>
            <person name="Zhuo Y."/>
            <person name="Zhang Y."/>
            <person name="Yu L."/>
            <person name="Huang J."/>
            <person name="Yang P."/>
            <person name="Peng Q."/>
            <person name="Zhang J."/>
            <person name="Jiang W."/>
            <person name="Zhang Z."/>
            <person name="Lin K."/>
            <person name="Ro D.K."/>
            <person name="Chen X."/>
            <person name="Xiong X."/>
            <person name="Shang Y."/>
            <person name="Huang S."/>
            <person name="Zeng J."/>
        </authorList>
    </citation>
    <scope>NUCLEOTIDE SEQUENCE [LARGE SCALE GENOMIC DNA]</scope>
    <source>
        <strain evidence="7">cv. BLH2017</strain>
        <tissue evidence="6">Root</tissue>
    </source>
</reference>
<dbReference type="EMBL" id="MVGT01003715">
    <property type="protein sequence ID" value="OVA03343.1"/>
    <property type="molecule type" value="Genomic_DNA"/>
</dbReference>
<sequence>MSIGLKMKSSSTSSHGALYIIKVHVHIKDDIDDGNLSIYCKSKDNTLPERNLTYGSTYDINFKVALKYTRLIETVIYAAETTSATGPYVKMVCIG</sequence>
<comment type="subcellular location">
    <subcellularLocation>
        <location evidence="1">Secreted</location>
    </subcellularLocation>
</comment>
<gene>
    <name evidence="6" type="ORF">BVC80_879g5</name>
</gene>
<dbReference type="GO" id="GO:0005576">
    <property type="term" value="C:extracellular region"/>
    <property type="evidence" value="ECO:0007669"/>
    <property type="project" value="UniProtKB-SubCell"/>
</dbReference>
<name>A0A200PYM7_MACCD</name>
<dbReference type="AlphaFoldDB" id="A0A200PYM7"/>
<keyword evidence="4" id="KW-0964">Secreted</keyword>
<evidence type="ECO:0000256" key="5">
    <source>
        <dbReference type="ARBA" id="ARBA00022729"/>
    </source>
</evidence>
<evidence type="ECO:0000256" key="1">
    <source>
        <dbReference type="ARBA" id="ARBA00004613"/>
    </source>
</evidence>
<keyword evidence="3" id="KW-0713">Self-incompatibility</keyword>
<comment type="caution">
    <text evidence="6">The sequence shown here is derived from an EMBL/GenBank/DDBJ whole genome shotgun (WGS) entry which is preliminary data.</text>
</comment>